<gene>
    <name evidence="3" type="ORF">LX73_1492</name>
</gene>
<evidence type="ECO:0000313" key="4">
    <source>
        <dbReference type="Proteomes" id="UP000324595"/>
    </source>
</evidence>
<dbReference type="InterPro" id="IPR003675">
    <property type="entry name" value="Rce1/LyrA-like_dom"/>
</dbReference>
<accession>A0A5D3YM76</accession>
<feature type="transmembrane region" description="Helical" evidence="1">
    <location>
        <begin position="185"/>
        <end position="208"/>
    </location>
</feature>
<feature type="transmembrane region" description="Helical" evidence="1">
    <location>
        <begin position="161"/>
        <end position="178"/>
    </location>
</feature>
<dbReference type="EMBL" id="VNHY01000002">
    <property type="protein sequence ID" value="TYP93781.1"/>
    <property type="molecule type" value="Genomic_DNA"/>
</dbReference>
<dbReference type="GO" id="GO:0080120">
    <property type="term" value="P:CAAX-box protein maturation"/>
    <property type="evidence" value="ECO:0007669"/>
    <property type="project" value="UniProtKB-ARBA"/>
</dbReference>
<feature type="transmembrane region" description="Helical" evidence="1">
    <location>
        <begin position="137"/>
        <end position="155"/>
    </location>
</feature>
<dbReference type="GO" id="GO:0006508">
    <property type="term" value="P:proteolysis"/>
    <property type="evidence" value="ECO:0007669"/>
    <property type="project" value="UniProtKB-KW"/>
</dbReference>
<feature type="transmembrane region" description="Helical" evidence="1">
    <location>
        <begin position="104"/>
        <end position="125"/>
    </location>
</feature>
<proteinExistence type="predicted"/>
<keyword evidence="1" id="KW-1133">Transmembrane helix</keyword>
<reference evidence="3 4" key="1">
    <citation type="submission" date="2019-07" db="EMBL/GenBank/DDBJ databases">
        <title>Genomic Encyclopedia of Archaeal and Bacterial Type Strains, Phase II (KMG-II): from individual species to whole genera.</title>
        <authorList>
            <person name="Goeker M."/>
        </authorList>
    </citation>
    <scope>NUCLEOTIDE SEQUENCE [LARGE SCALE GENOMIC DNA]</scope>
    <source>
        <strain evidence="3 4">DSM 21935</strain>
    </source>
</reference>
<protein>
    <submittedName>
        <fullName evidence="3">CAAX protease self-immunity</fullName>
    </submittedName>
</protein>
<feature type="transmembrane region" description="Helical" evidence="1">
    <location>
        <begin position="7"/>
        <end position="27"/>
    </location>
</feature>
<dbReference type="Proteomes" id="UP000324595">
    <property type="component" value="Unassembled WGS sequence"/>
</dbReference>
<dbReference type="OrthoDB" id="9805801at2"/>
<keyword evidence="4" id="KW-1185">Reference proteome</keyword>
<dbReference type="RefSeq" id="WP_148898831.1">
    <property type="nucleotide sequence ID" value="NZ_VNHY01000002.1"/>
</dbReference>
<dbReference type="AlphaFoldDB" id="A0A5D3YM76"/>
<evidence type="ECO:0000313" key="3">
    <source>
        <dbReference type="EMBL" id="TYP93781.1"/>
    </source>
</evidence>
<keyword evidence="1" id="KW-0812">Transmembrane</keyword>
<sequence length="211" mass="24399">MKPKKKFWPLFLEALILFMGIPMLFYWDLIPLPKILVLILAAAYCGFQLWRDPDFGFGMLVKTKPKSISKSFLIRFPLVAITLVAITAVAQPDQFLAFPSNRPFVWMVVMLLYPLLSALPQEFIFRSFFFHRYAHLIKVKYGTILASAAAFSFLHIIYDNWWAVALSFIGGLLFGLTYKRTKSLYWVTVEHAIYGCLVFTLGMGNYFYEAF</sequence>
<dbReference type="Pfam" id="PF02517">
    <property type="entry name" value="Rce1-like"/>
    <property type="match status" value="1"/>
</dbReference>
<feature type="transmembrane region" description="Helical" evidence="1">
    <location>
        <begin position="72"/>
        <end position="92"/>
    </location>
</feature>
<feature type="transmembrane region" description="Helical" evidence="1">
    <location>
        <begin position="33"/>
        <end position="51"/>
    </location>
</feature>
<dbReference type="GO" id="GO:0004175">
    <property type="term" value="F:endopeptidase activity"/>
    <property type="evidence" value="ECO:0007669"/>
    <property type="project" value="UniProtKB-ARBA"/>
</dbReference>
<evidence type="ECO:0000256" key="1">
    <source>
        <dbReference type="SAM" id="Phobius"/>
    </source>
</evidence>
<name>A0A5D3YM76_9BACT</name>
<evidence type="ECO:0000259" key="2">
    <source>
        <dbReference type="Pfam" id="PF02517"/>
    </source>
</evidence>
<keyword evidence="1" id="KW-0472">Membrane</keyword>
<comment type="caution">
    <text evidence="3">The sequence shown here is derived from an EMBL/GenBank/DDBJ whole genome shotgun (WGS) entry which is preliminary data.</text>
</comment>
<keyword evidence="3" id="KW-0645">Protease</keyword>
<keyword evidence="3" id="KW-0378">Hydrolase</keyword>
<organism evidence="3 4">
    <name type="scientific">Fodinibius salinus</name>
    <dbReference type="NCBI Taxonomy" id="860790"/>
    <lineage>
        <taxon>Bacteria</taxon>
        <taxon>Pseudomonadati</taxon>
        <taxon>Balneolota</taxon>
        <taxon>Balneolia</taxon>
        <taxon>Balneolales</taxon>
        <taxon>Balneolaceae</taxon>
        <taxon>Fodinibius</taxon>
    </lineage>
</organism>
<feature type="domain" description="CAAX prenyl protease 2/Lysostaphin resistance protein A-like" evidence="2">
    <location>
        <begin position="106"/>
        <end position="194"/>
    </location>
</feature>